<evidence type="ECO:0000313" key="1">
    <source>
        <dbReference type="EMBL" id="SGY84655.1"/>
    </source>
</evidence>
<evidence type="ECO:0008006" key="5">
    <source>
        <dbReference type="Google" id="ProtNLM"/>
    </source>
</evidence>
<dbReference type="OrthoDB" id="6401193at2"/>
<reference evidence="2 4" key="1">
    <citation type="submission" date="2016-11" db="EMBL/GenBank/DDBJ databases">
        <authorList>
            <person name="Jaros S."/>
            <person name="Januszkiewicz K."/>
            <person name="Wedrychowicz H."/>
        </authorList>
    </citation>
    <scope>NUCLEOTIDE SEQUENCE [LARGE SCALE GENOMIC DNA]</scope>
    <source>
        <strain evidence="2">NVI 5450</strain>
    </source>
</reference>
<dbReference type="Proteomes" id="UP000183794">
    <property type="component" value="Unassembled WGS sequence"/>
</dbReference>
<evidence type="ECO:0000313" key="4">
    <source>
        <dbReference type="Proteomes" id="UP000183794"/>
    </source>
</evidence>
<dbReference type="RefSeq" id="WP_052678257.1">
    <property type="nucleotide sequence ID" value="NZ_CAWQZC010000100.1"/>
</dbReference>
<proteinExistence type="predicted"/>
<dbReference type="AlphaFoldDB" id="A0A1L0AQ23"/>
<sequence>MNIDISDSLRHFFGRYSEERRLPLYRALVEELVNIHQQTALVDNDEKLNALKHQLKGICRYLSLALDEQINMMATLGQLHCLTDNIYGQVAAIEDEL</sequence>
<keyword evidence="3" id="KW-1185">Reference proteome</keyword>
<dbReference type="EMBL" id="FPLD01000131">
    <property type="protein sequence ID" value="SGZ17866.1"/>
    <property type="molecule type" value="Genomic_DNA"/>
</dbReference>
<protein>
    <recommendedName>
        <fullName evidence="5">HPt domain-containing protein</fullName>
    </recommendedName>
</protein>
<dbReference type="GeneID" id="61294408"/>
<evidence type="ECO:0000313" key="3">
    <source>
        <dbReference type="Proteomes" id="UP000182660"/>
    </source>
</evidence>
<accession>A0A1L0AQ23</accession>
<reference evidence="1 3" key="2">
    <citation type="submission" date="2016-11" db="EMBL/GenBank/DDBJ databases">
        <authorList>
            <person name="Klemetsen T."/>
        </authorList>
    </citation>
    <scope>NUCLEOTIDE SEQUENCE [LARGE SCALE GENOMIC DNA]</scope>
    <source>
        <strain evidence="1">MT 2528</strain>
    </source>
</reference>
<name>A0A1L0AQ23_9GAMM</name>
<organism evidence="2 4">
    <name type="scientific">Moritella viscosa</name>
    <dbReference type="NCBI Taxonomy" id="80854"/>
    <lineage>
        <taxon>Bacteria</taxon>
        <taxon>Pseudomonadati</taxon>
        <taxon>Pseudomonadota</taxon>
        <taxon>Gammaproteobacteria</taxon>
        <taxon>Alteromonadales</taxon>
        <taxon>Moritellaceae</taxon>
        <taxon>Moritella</taxon>
    </lineage>
</organism>
<evidence type="ECO:0000313" key="2">
    <source>
        <dbReference type="EMBL" id="SGZ17866.1"/>
    </source>
</evidence>
<dbReference type="Proteomes" id="UP000182660">
    <property type="component" value="Unassembled WGS sequence"/>
</dbReference>
<dbReference type="EMBL" id="FPLJ01000020">
    <property type="protein sequence ID" value="SGY84655.1"/>
    <property type="molecule type" value="Genomic_DNA"/>
</dbReference>
<gene>
    <name evidence="1" type="ORF">MT2528_0685</name>
    <name evidence="2" type="ORF">NVI5450_4589</name>
</gene>